<dbReference type="InterPro" id="IPR013520">
    <property type="entry name" value="Ribonucl_H"/>
</dbReference>
<evidence type="ECO:0000256" key="1">
    <source>
        <dbReference type="ARBA" id="ARBA00022722"/>
    </source>
</evidence>
<dbReference type="EMBL" id="CP041666">
    <property type="protein sequence ID" value="QDP39946.1"/>
    <property type="molecule type" value="Genomic_DNA"/>
</dbReference>
<proteinExistence type="predicted"/>
<evidence type="ECO:0000259" key="4">
    <source>
        <dbReference type="SMART" id="SM00479"/>
    </source>
</evidence>
<keyword evidence="1" id="KW-0540">Nuclease</keyword>
<accession>A0A516KF45</accession>
<dbReference type="GO" id="GO:0005829">
    <property type="term" value="C:cytosol"/>
    <property type="evidence" value="ECO:0007669"/>
    <property type="project" value="TreeGrafter"/>
</dbReference>
<gene>
    <name evidence="5" type="ORF">FN924_07060</name>
</gene>
<evidence type="ECO:0000313" key="5">
    <source>
        <dbReference type="EMBL" id="QDP39946.1"/>
    </source>
</evidence>
<feature type="domain" description="Exonuclease" evidence="4">
    <location>
        <begin position="2"/>
        <end position="165"/>
    </location>
</feature>
<evidence type="ECO:0000256" key="3">
    <source>
        <dbReference type="ARBA" id="ARBA00022839"/>
    </source>
</evidence>
<reference evidence="5 6" key="1">
    <citation type="submission" date="2019-07" db="EMBL/GenBank/DDBJ databases">
        <authorList>
            <person name="Li J."/>
        </authorList>
    </citation>
    <scope>NUCLEOTIDE SEQUENCE [LARGE SCALE GENOMIC DNA]</scope>
    <source>
        <strain evidence="5 6">TKL69</strain>
    </source>
</reference>
<dbReference type="OrthoDB" id="9803913at2"/>
<keyword evidence="3 5" id="KW-0269">Exonuclease</keyword>
<dbReference type="SMART" id="SM00479">
    <property type="entry name" value="EXOIII"/>
    <property type="match status" value="1"/>
</dbReference>
<dbReference type="InterPro" id="IPR036397">
    <property type="entry name" value="RNaseH_sf"/>
</dbReference>
<evidence type="ECO:0000313" key="6">
    <source>
        <dbReference type="Proteomes" id="UP000315215"/>
    </source>
</evidence>
<dbReference type="AlphaFoldDB" id="A0A516KF45"/>
<dbReference type="PANTHER" id="PTHR30231:SF42">
    <property type="entry name" value="EXONUCLEASE"/>
    <property type="match status" value="1"/>
</dbReference>
<sequence length="207" mass="23801">MNIVSIDFETANKYRSSPCAIGIVVSDGKKIIDEFYSLINPLMEFHSYNIYVHGIEEVDVVDAPTFDELWPVIQKYVENGLVVAHNASFDMSVLRATLDRYELPYPTIQYICSVALSKQIWPRLENYKLNHLADIHSIHFNHHNALEDARVVVHLLHKALEEKNIPVISSLLDMYRISCGQIYERSYVTPKVKTRSHSQRRGSIGRS</sequence>
<dbReference type="KEGG" id="aqt:FN924_07060"/>
<dbReference type="FunFam" id="3.30.420.10:FF:000045">
    <property type="entry name" value="3'-5' exonuclease DinG"/>
    <property type="match status" value="1"/>
</dbReference>
<dbReference type="RefSeq" id="WP_143893039.1">
    <property type="nucleotide sequence ID" value="NZ_CP041666.1"/>
</dbReference>
<dbReference type="SUPFAM" id="SSF53098">
    <property type="entry name" value="Ribonuclease H-like"/>
    <property type="match status" value="1"/>
</dbReference>
<dbReference type="GO" id="GO:0003676">
    <property type="term" value="F:nucleic acid binding"/>
    <property type="evidence" value="ECO:0007669"/>
    <property type="project" value="InterPro"/>
</dbReference>
<dbReference type="InterPro" id="IPR012337">
    <property type="entry name" value="RNaseH-like_sf"/>
</dbReference>
<organism evidence="5 6">
    <name type="scientific">Radiobacillus deserti</name>
    <dbReference type="NCBI Taxonomy" id="2594883"/>
    <lineage>
        <taxon>Bacteria</taxon>
        <taxon>Bacillati</taxon>
        <taxon>Bacillota</taxon>
        <taxon>Bacilli</taxon>
        <taxon>Bacillales</taxon>
        <taxon>Bacillaceae</taxon>
        <taxon>Radiobacillus</taxon>
    </lineage>
</organism>
<dbReference type="CDD" id="cd06130">
    <property type="entry name" value="DNA_pol_III_epsilon_like"/>
    <property type="match status" value="1"/>
</dbReference>
<evidence type="ECO:0000256" key="2">
    <source>
        <dbReference type="ARBA" id="ARBA00022801"/>
    </source>
</evidence>
<keyword evidence="6" id="KW-1185">Reference proteome</keyword>
<dbReference type="PANTHER" id="PTHR30231">
    <property type="entry name" value="DNA POLYMERASE III SUBUNIT EPSILON"/>
    <property type="match status" value="1"/>
</dbReference>
<dbReference type="Proteomes" id="UP000315215">
    <property type="component" value="Chromosome"/>
</dbReference>
<name>A0A516KF45_9BACI</name>
<dbReference type="GO" id="GO:0008408">
    <property type="term" value="F:3'-5' exonuclease activity"/>
    <property type="evidence" value="ECO:0007669"/>
    <property type="project" value="TreeGrafter"/>
</dbReference>
<keyword evidence="2" id="KW-0378">Hydrolase</keyword>
<protein>
    <submittedName>
        <fullName evidence="5">3'-5' exonuclease</fullName>
    </submittedName>
</protein>
<dbReference type="Pfam" id="PF00929">
    <property type="entry name" value="RNase_T"/>
    <property type="match status" value="1"/>
</dbReference>
<dbReference type="Gene3D" id="3.30.420.10">
    <property type="entry name" value="Ribonuclease H-like superfamily/Ribonuclease H"/>
    <property type="match status" value="1"/>
</dbReference>